<sequence>MSQIQNETIEHESTTTGFDYQVSNDNKDNFGEGTSAGSYDQINQNSEENEDLITEEE</sequence>
<keyword evidence="3" id="KW-1185">Reference proteome</keyword>
<feature type="region of interest" description="Disordered" evidence="1">
    <location>
        <begin position="1"/>
        <end position="57"/>
    </location>
</feature>
<gene>
    <name evidence="2" type="ORF">ALEPTO_LOCUS8878</name>
</gene>
<reference evidence="2" key="1">
    <citation type="submission" date="2021-06" db="EMBL/GenBank/DDBJ databases">
        <authorList>
            <person name="Kallberg Y."/>
            <person name="Tangrot J."/>
            <person name="Rosling A."/>
        </authorList>
    </citation>
    <scope>NUCLEOTIDE SEQUENCE</scope>
    <source>
        <strain evidence="2">FL130A</strain>
    </source>
</reference>
<dbReference type="Proteomes" id="UP000789508">
    <property type="component" value="Unassembled WGS sequence"/>
</dbReference>
<name>A0A9N9GQK6_9GLOM</name>
<evidence type="ECO:0000313" key="3">
    <source>
        <dbReference type="Proteomes" id="UP000789508"/>
    </source>
</evidence>
<dbReference type="EMBL" id="CAJVPS010005823">
    <property type="protein sequence ID" value="CAG8618923.1"/>
    <property type="molecule type" value="Genomic_DNA"/>
</dbReference>
<feature type="compositionally biased region" description="Polar residues" evidence="1">
    <location>
        <begin position="35"/>
        <end position="46"/>
    </location>
</feature>
<accession>A0A9N9GQK6</accession>
<protein>
    <submittedName>
        <fullName evidence="2">12517_t:CDS:1</fullName>
    </submittedName>
</protein>
<evidence type="ECO:0000256" key="1">
    <source>
        <dbReference type="SAM" id="MobiDB-lite"/>
    </source>
</evidence>
<proteinExistence type="predicted"/>
<comment type="caution">
    <text evidence="2">The sequence shown here is derived from an EMBL/GenBank/DDBJ whole genome shotgun (WGS) entry which is preliminary data.</text>
</comment>
<feature type="compositionally biased region" description="Acidic residues" evidence="1">
    <location>
        <begin position="47"/>
        <end position="57"/>
    </location>
</feature>
<organism evidence="2 3">
    <name type="scientific">Ambispora leptoticha</name>
    <dbReference type="NCBI Taxonomy" id="144679"/>
    <lineage>
        <taxon>Eukaryota</taxon>
        <taxon>Fungi</taxon>
        <taxon>Fungi incertae sedis</taxon>
        <taxon>Mucoromycota</taxon>
        <taxon>Glomeromycotina</taxon>
        <taxon>Glomeromycetes</taxon>
        <taxon>Archaeosporales</taxon>
        <taxon>Ambisporaceae</taxon>
        <taxon>Ambispora</taxon>
    </lineage>
</organism>
<evidence type="ECO:0000313" key="2">
    <source>
        <dbReference type="EMBL" id="CAG8618923.1"/>
    </source>
</evidence>
<dbReference type="AlphaFoldDB" id="A0A9N9GQK6"/>
<feature type="compositionally biased region" description="Polar residues" evidence="1">
    <location>
        <begin position="14"/>
        <end position="24"/>
    </location>
</feature>